<dbReference type="RefSeq" id="WP_044333283.1">
    <property type="nucleotide sequence ID" value="NZ_CP010836.1"/>
</dbReference>
<evidence type="ECO:0000313" key="3">
    <source>
        <dbReference type="Proteomes" id="UP000032300"/>
    </source>
</evidence>
<dbReference type="AlphaFoldDB" id="A0A7U4LG07"/>
<name>A0A7U4LG07_9SPHN</name>
<dbReference type="InterPro" id="IPR014990">
    <property type="entry name" value="DUF1838"/>
</dbReference>
<dbReference type="PROSITE" id="PS51318">
    <property type="entry name" value="TAT"/>
    <property type="match status" value="1"/>
</dbReference>
<proteinExistence type="predicted"/>
<sequence length="344" mass="38065">MLFDSMQNAVSRRGALGGLAGLGGLGAMAGIAPAFAAQSARNPNIRPLDVMDPRENLYGFAKLWGTIGPKAVKSGYYGIQYAIVGSKRAMPVFGYYGFGNNRNIIQPDGSVKVLGKECGYFTDLRTGEIIDYWDNPWTGERVEVFPFLNDRWRGTLGLEQKVFKVGDSETVNNAAAKGAPFRLPWNRVGDQYLLGWDYAHEYTNPVTPEGWPKASSGPRANPSEHFVIFTPADEIDDRSLHSARFHAGFTRQGPWWPWMKMGQSGVQGVLMGRMFSYKITGTVDDIPKVVLKRVERDRPDLLEEPTDGPDEGVRGTLEAYAEEVPPETPGYVSPLAQRRKAAKE</sequence>
<evidence type="ECO:0000313" key="2">
    <source>
        <dbReference type="EMBL" id="AJP72808.1"/>
    </source>
</evidence>
<dbReference type="InterPro" id="IPR006311">
    <property type="entry name" value="TAT_signal"/>
</dbReference>
<reference evidence="2 3" key="1">
    <citation type="journal article" date="2015" name="Int. J. Syst. Evol. Microbiol.">
        <title>Sphingomonas hengshuiensis sp. nov., isolated from lake wetland.</title>
        <authorList>
            <person name="Wei S."/>
            <person name="Wang T."/>
            <person name="Liu H."/>
            <person name="Zhang C."/>
            <person name="Guo J."/>
            <person name="Wang Q."/>
            <person name="Liang K."/>
            <person name="Zhang Z."/>
        </authorList>
    </citation>
    <scope>NUCLEOTIDE SEQUENCE [LARGE SCALE GENOMIC DNA]</scope>
    <source>
        <strain evidence="2 3">WHSC-8</strain>
    </source>
</reference>
<gene>
    <name evidence="2" type="ORF">TS85_15030</name>
</gene>
<keyword evidence="3" id="KW-1185">Reference proteome</keyword>
<dbReference type="EMBL" id="CP010836">
    <property type="protein sequence ID" value="AJP72808.1"/>
    <property type="molecule type" value="Genomic_DNA"/>
</dbReference>
<protein>
    <recommendedName>
        <fullName evidence="4">DUF1838 domain-containing protein</fullName>
    </recommendedName>
</protein>
<dbReference type="Pfam" id="PF08894">
    <property type="entry name" value="DUF1838"/>
    <property type="match status" value="1"/>
</dbReference>
<dbReference type="OrthoDB" id="1490196at2"/>
<dbReference type="Proteomes" id="UP000032300">
    <property type="component" value="Chromosome"/>
</dbReference>
<evidence type="ECO:0008006" key="4">
    <source>
        <dbReference type="Google" id="ProtNLM"/>
    </source>
</evidence>
<dbReference type="KEGG" id="sphi:TS85_15030"/>
<reference evidence="2 3" key="2">
    <citation type="submission" date="2015-02" db="EMBL/GenBank/DDBJ databases">
        <title>The complete genome of Sphingomonas hengshuiensis sp. WHSC-8 isolated from soil of Hengshui Lake.</title>
        <authorList>
            <person name="Wei S."/>
            <person name="Guo J."/>
            <person name="Su C."/>
            <person name="Wu R."/>
            <person name="Zhang Z."/>
            <person name="Liang K."/>
            <person name="Li H."/>
            <person name="Wang T."/>
            <person name="Liu H."/>
            <person name="Zhang C."/>
            <person name="Li Z."/>
            <person name="Wang Q."/>
            <person name="Meng J."/>
        </authorList>
    </citation>
    <scope>NUCLEOTIDE SEQUENCE [LARGE SCALE GENOMIC DNA]</scope>
    <source>
        <strain evidence="2 3">WHSC-8</strain>
    </source>
</reference>
<accession>A0A7U4LG07</accession>
<organism evidence="2 3">
    <name type="scientific">Sphingomonas hengshuiensis</name>
    <dbReference type="NCBI Taxonomy" id="1609977"/>
    <lineage>
        <taxon>Bacteria</taxon>
        <taxon>Pseudomonadati</taxon>
        <taxon>Pseudomonadota</taxon>
        <taxon>Alphaproteobacteria</taxon>
        <taxon>Sphingomonadales</taxon>
        <taxon>Sphingomonadaceae</taxon>
        <taxon>Sphingomonas</taxon>
    </lineage>
</organism>
<evidence type="ECO:0000256" key="1">
    <source>
        <dbReference type="SAM" id="MobiDB-lite"/>
    </source>
</evidence>
<feature type="region of interest" description="Disordered" evidence="1">
    <location>
        <begin position="297"/>
        <end position="344"/>
    </location>
</feature>